<dbReference type="Gene3D" id="3.30.310.50">
    <property type="entry name" value="Alpha-D-phosphohexomutase, C-terminal domain"/>
    <property type="match status" value="1"/>
</dbReference>
<name>A0ABW2UQS8_9RHOB</name>
<organism evidence="1 2">
    <name type="scientific">Plastorhodobacter daqingensis</name>
    <dbReference type="NCBI Taxonomy" id="1387281"/>
    <lineage>
        <taxon>Bacteria</taxon>
        <taxon>Pseudomonadati</taxon>
        <taxon>Pseudomonadota</taxon>
        <taxon>Alphaproteobacteria</taxon>
        <taxon>Rhodobacterales</taxon>
        <taxon>Paracoccaceae</taxon>
        <taxon>Plastorhodobacter</taxon>
    </lineage>
</organism>
<comment type="caution">
    <text evidence="1">The sequence shown here is derived from an EMBL/GenBank/DDBJ whole genome shotgun (WGS) entry which is preliminary data.</text>
</comment>
<keyword evidence="2" id="KW-1185">Reference proteome</keyword>
<dbReference type="Proteomes" id="UP001596516">
    <property type="component" value="Unassembled WGS sequence"/>
</dbReference>
<evidence type="ECO:0000313" key="1">
    <source>
        <dbReference type="EMBL" id="MFC7705880.1"/>
    </source>
</evidence>
<dbReference type="PIRSF" id="PIRSF028291">
    <property type="entry name" value="UCP028291"/>
    <property type="match status" value="1"/>
</dbReference>
<proteinExistence type="predicted"/>
<protein>
    <submittedName>
        <fullName evidence="1">DUF2218 domain-containing protein</fullName>
    </submittedName>
</protein>
<dbReference type="Pfam" id="PF09981">
    <property type="entry name" value="DUF2218"/>
    <property type="match status" value="1"/>
</dbReference>
<reference evidence="2" key="1">
    <citation type="journal article" date="2019" name="Int. J. Syst. Evol. Microbiol.">
        <title>The Global Catalogue of Microorganisms (GCM) 10K type strain sequencing project: providing services to taxonomists for standard genome sequencing and annotation.</title>
        <authorList>
            <consortium name="The Broad Institute Genomics Platform"/>
            <consortium name="The Broad Institute Genome Sequencing Center for Infectious Disease"/>
            <person name="Wu L."/>
            <person name="Ma J."/>
        </authorList>
    </citation>
    <scope>NUCLEOTIDE SEQUENCE [LARGE SCALE GENOMIC DNA]</scope>
    <source>
        <strain evidence="2">CGMCC 1.12750</strain>
    </source>
</reference>
<gene>
    <name evidence="1" type="ORF">ACFQXB_16990</name>
</gene>
<dbReference type="EMBL" id="JBHTFQ010000011">
    <property type="protein sequence ID" value="MFC7705880.1"/>
    <property type="molecule type" value="Genomic_DNA"/>
</dbReference>
<sequence length="99" mass="11115">MLTARSRFETPNGSSYLQRLCKHFEHKIKVEYDAHRGHCTLPSGQALMEADETGISFLVEADDAEGLARGKGVIESHLVRFAFRENLERLDWQEGAPAA</sequence>
<dbReference type="RefSeq" id="WP_377406228.1">
    <property type="nucleotide sequence ID" value="NZ_JBHTFQ010000011.1"/>
</dbReference>
<evidence type="ECO:0000313" key="2">
    <source>
        <dbReference type="Proteomes" id="UP001596516"/>
    </source>
</evidence>
<accession>A0ABW2UQS8</accession>
<dbReference type="InterPro" id="IPR014543">
    <property type="entry name" value="UCP028291"/>
</dbReference>